<reference evidence="2 3" key="1">
    <citation type="journal article" date="2014" name="PLoS Genet.">
        <title>Analysis of the Phlebiopsis gigantea genome, transcriptome and secretome provides insight into its pioneer colonization strategies of wood.</title>
        <authorList>
            <person name="Hori C."/>
            <person name="Ishida T."/>
            <person name="Igarashi K."/>
            <person name="Samejima M."/>
            <person name="Suzuki H."/>
            <person name="Master E."/>
            <person name="Ferreira P."/>
            <person name="Ruiz-Duenas F.J."/>
            <person name="Held B."/>
            <person name="Canessa P."/>
            <person name="Larrondo L.F."/>
            <person name="Schmoll M."/>
            <person name="Druzhinina I.S."/>
            <person name="Kubicek C.P."/>
            <person name="Gaskell J.A."/>
            <person name="Kersten P."/>
            <person name="St John F."/>
            <person name="Glasner J."/>
            <person name="Sabat G."/>
            <person name="Splinter BonDurant S."/>
            <person name="Syed K."/>
            <person name="Yadav J."/>
            <person name="Mgbeahuruike A.C."/>
            <person name="Kovalchuk A."/>
            <person name="Asiegbu F.O."/>
            <person name="Lackner G."/>
            <person name="Hoffmeister D."/>
            <person name="Rencoret J."/>
            <person name="Gutierrez A."/>
            <person name="Sun H."/>
            <person name="Lindquist E."/>
            <person name="Barry K."/>
            <person name="Riley R."/>
            <person name="Grigoriev I.V."/>
            <person name="Henrissat B."/>
            <person name="Kues U."/>
            <person name="Berka R.M."/>
            <person name="Martinez A.T."/>
            <person name="Covert S.F."/>
            <person name="Blanchette R.A."/>
            <person name="Cullen D."/>
        </authorList>
    </citation>
    <scope>NUCLEOTIDE SEQUENCE [LARGE SCALE GENOMIC DNA]</scope>
    <source>
        <strain evidence="2 3">11061_1 CR5-6</strain>
    </source>
</reference>
<feature type="transmembrane region" description="Helical" evidence="1">
    <location>
        <begin position="20"/>
        <end position="43"/>
    </location>
</feature>
<dbReference type="OrthoDB" id="3240386at2759"/>
<dbReference type="HOGENOM" id="CLU_069665_0_0_1"/>
<feature type="transmembrane region" description="Helical" evidence="1">
    <location>
        <begin position="176"/>
        <end position="198"/>
    </location>
</feature>
<feature type="transmembrane region" description="Helical" evidence="1">
    <location>
        <begin position="55"/>
        <end position="72"/>
    </location>
</feature>
<keyword evidence="1" id="KW-0472">Membrane</keyword>
<gene>
    <name evidence="2" type="ORF">PHLGIDRAFT_119653</name>
</gene>
<dbReference type="AlphaFoldDB" id="A0A0C3PI36"/>
<feature type="transmembrane region" description="Helical" evidence="1">
    <location>
        <begin position="218"/>
        <end position="236"/>
    </location>
</feature>
<accession>A0A0C3PI36</accession>
<evidence type="ECO:0000256" key="1">
    <source>
        <dbReference type="SAM" id="Phobius"/>
    </source>
</evidence>
<evidence type="ECO:0000313" key="2">
    <source>
        <dbReference type="EMBL" id="KIP05618.1"/>
    </source>
</evidence>
<dbReference type="Proteomes" id="UP000053257">
    <property type="component" value="Unassembled WGS sequence"/>
</dbReference>
<name>A0A0C3PI36_PHLG1</name>
<feature type="transmembrane region" description="Helical" evidence="1">
    <location>
        <begin position="130"/>
        <end position="156"/>
    </location>
</feature>
<protein>
    <submittedName>
        <fullName evidence="2">Uncharacterized protein</fullName>
    </submittedName>
</protein>
<keyword evidence="1" id="KW-1133">Transmembrane helix</keyword>
<keyword evidence="1" id="KW-0812">Transmembrane</keyword>
<sequence>MSSEQVEILQLSFQYLSTAAVIFATLSVLFGIYVVLSIFAIWATYRQPSKASRQLRKVTVVMLFVLCTHYVGRSVMFGQRRSLITASTEFEPWPTPSTFVSNLTTTLAGLISDGFLAWRMYVIYGRVRWALYAPMLLVIITTLVGLYSDFQIFSFYHNEDEFVDLFQPLILRVMVAWGWMIFGTNTIMTGCIVARIIYISRRVQQVNMAQQHGKPYNILVEAVIESALVTWVGLLVFEISSVAPEGHLSTHFDVGFVMGCIIPVFFGISQCLITLRLSLARTDSAYSEARVGSASSANNTTGPRRIVVDVSKVSKQESFCTSSISDLESGSTKDEGVSA</sequence>
<feature type="transmembrane region" description="Helical" evidence="1">
    <location>
        <begin position="256"/>
        <end position="275"/>
    </location>
</feature>
<evidence type="ECO:0000313" key="3">
    <source>
        <dbReference type="Proteomes" id="UP000053257"/>
    </source>
</evidence>
<organism evidence="2 3">
    <name type="scientific">Phlebiopsis gigantea (strain 11061_1 CR5-6)</name>
    <name type="common">White-rot fungus</name>
    <name type="synonym">Peniophora gigantea</name>
    <dbReference type="NCBI Taxonomy" id="745531"/>
    <lineage>
        <taxon>Eukaryota</taxon>
        <taxon>Fungi</taxon>
        <taxon>Dikarya</taxon>
        <taxon>Basidiomycota</taxon>
        <taxon>Agaricomycotina</taxon>
        <taxon>Agaricomycetes</taxon>
        <taxon>Polyporales</taxon>
        <taxon>Phanerochaetaceae</taxon>
        <taxon>Phlebiopsis</taxon>
    </lineage>
</organism>
<dbReference type="EMBL" id="KN840538">
    <property type="protein sequence ID" value="KIP05618.1"/>
    <property type="molecule type" value="Genomic_DNA"/>
</dbReference>
<proteinExistence type="predicted"/>
<keyword evidence="3" id="KW-1185">Reference proteome</keyword>